<organism evidence="3 4">
    <name type="scientific">Ceratopteris richardii</name>
    <name type="common">Triangle waterfern</name>
    <dbReference type="NCBI Taxonomy" id="49495"/>
    <lineage>
        <taxon>Eukaryota</taxon>
        <taxon>Viridiplantae</taxon>
        <taxon>Streptophyta</taxon>
        <taxon>Embryophyta</taxon>
        <taxon>Tracheophyta</taxon>
        <taxon>Polypodiopsida</taxon>
        <taxon>Polypodiidae</taxon>
        <taxon>Polypodiales</taxon>
        <taxon>Pteridineae</taxon>
        <taxon>Pteridaceae</taxon>
        <taxon>Parkerioideae</taxon>
        <taxon>Ceratopteris</taxon>
    </lineage>
</organism>
<keyword evidence="2" id="KW-0812">Transmembrane</keyword>
<keyword evidence="2" id="KW-0472">Membrane</keyword>
<feature type="region of interest" description="Disordered" evidence="1">
    <location>
        <begin position="54"/>
        <end position="73"/>
    </location>
</feature>
<name>A0A8T2V383_CERRI</name>
<accession>A0A8T2V383</accession>
<evidence type="ECO:0000313" key="4">
    <source>
        <dbReference type="Proteomes" id="UP000825935"/>
    </source>
</evidence>
<feature type="region of interest" description="Disordered" evidence="1">
    <location>
        <begin position="138"/>
        <end position="165"/>
    </location>
</feature>
<dbReference type="EMBL" id="CM035409">
    <property type="protein sequence ID" value="KAH7440235.1"/>
    <property type="molecule type" value="Genomic_DNA"/>
</dbReference>
<sequence>MKNTEASAHGFRFRVRRYFQLASAQAIFFCIVIYLAAPQAMCWRPSNPELPRTSFSGASALEKPDRDPPMGSAALSRHIDYQLHSHLQHAEAPSLTHRPCSPSVRRVDLRNTPSALLHPHQENTVAISFSVERSSIRRYKFKRRPPVPPSGPNPAGNDNIAEDAP</sequence>
<reference evidence="3" key="1">
    <citation type="submission" date="2021-08" db="EMBL/GenBank/DDBJ databases">
        <title>WGS assembly of Ceratopteris richardii.</title>
        <authorList>
            <person name="Marchant D.B."/>
            <person name="Chen G."/>
            <person name="Jenkins J."/>
            <person name="Shu S."/>
            <person name="Leebens-Mack J."/>
            <person name="Grimwood J."/>
            <person name="Schmutz J."/>
            <person name="Soltis P."/>
            <person name="Soltis D."/>
            <person name="Chen Z.-H."/>
        </authorList>
    </citation>
    <scope>NUCLEOTIDE SEQUENCE</scope>
    <source>
        <strain evidence="3">Whitten #5841</strain>
        <tissue evidence="3">Leaf</tissue>
    </source>
</reference>
<keyword evidence="4" id="KW-1185">Reference proteome</keyword>
<evidence type="ECO:0000313" key="3">
    <source>
        <dbReference type="EMBL" id="KAH7440235.1"/>
    </source>
</evidence>
<evidence type="ECO:0000256" key="2">
    <source>
        <dbReference type="SAM" id="Phobius"/>
    </source>
</evidence>
<dbReference type="Proteomes" id="UP000825935">
    <property type="component" value="Chromosome 4"/>
</dbReference>
<evidence type="ECO:0008006" key="5">
    <source>
        <dbReference type="Google" id="ProtNLM"/>
    </source>
</evidence>
<feature type="transmembrane region" description="Helical" evidence="2">
    <location>
        <begin position="18"/>
        <end position="37"/>
    </location>
</feature>
<keyword evidence="2" id="KW-1133">Transmembrane helix</keyword>
<proteinExistence type="predicted"/>
<comment type="caution">
    <text evidence="3">The sequence shown here is derived from an EMBL/GenBank/DDBJ whole genome shotgun (WGS) entry which is preliminary data.</text>
</comment>
<evidence type="ECO:0000256" key="1">
    <source>
        <dbReference type="SAM" id="MobiDB-lite"/>
    </source>
</evidence>
<protein>
    <recommendedName>
        <fullName evidence="5">Transmembrane protein</fullName>
    </recommendedName>
</protein>
<gene>
    <name evidence="3" type="ORF">KP509_04G097700</name>
</gene>
<dbReference type="AlphaFoldDB" id="A0A8T2V383"/>